<feature type="region of interest" description="Disordered" evidence="1">
    <location>
        <begin position="74"/>
        <end position="115"/>
    </location>
</feature>
<dbReference type="PANTHER" id="PTHR31640:SF1">
    <property type="entry name" value="BRIDGE-LIKE LIPID TRANSFER PROTEIN FAMILY MEMBER 1"/>
    <property type="match status" value="1"/>
</dbReference>
<dbReference type="EMBL" id="CAKXAJ010006503">
    <property type="protein sequence ID" value="CAH2210092.1"/>
    <property type="molecule type" value="Genomic_DNA"/>
</dbReference>
<name>A0A8S4QLR9_9NEOP</name>
<evidence type="ECO:0000256" key="1">
    <source>
        <dbReference type="SAM" id="MobiDB-lite"/>
    </source>
</evidence>
<dbReference type="InterPro" id="IPR056741">
    <property type="entry name" value="BLTP1_M"/>
</dbReference>
<proteinExistence type="predicted"/>
<dbReference type="GO" id="GO:0098793">
    <property type="term" value="C:presynapse"/>
    <property type="evidence" value="ECO:0007669"/>
    <property type="project" value="GOC"/>
</dbReference>
<evidence type="ECO:0000259" key="2">
    <source>
        <dbReference type="Pfam" id="PF25039"/>
    </source>
</evidence>
<dbReference type="InterPro" id="IPR033616">
    <property type="entry name" value="BLTP1"/>
</dbReference>
<accession>A0A8S4QLR9</accession>
<comment type="caution">
    <text evidence="3">The sequence shown here is derived from an EMBL/GenBank/DDBJ whole genome shotgun (WGS) entry which is preliminary data.</text>
</comment>
<feature type="domain" description="Bridge-like lipid transfer protein family member 1 middle region" evidence="2">
    <location>
        <begin position="2"/>
        <end position="71"/>
    </location>
</feature>
<dbReference type="Proteomes" id="UP000838756">
    <property type="component" value="Unassembled WGS sequence"/>
</dbReference>
<evidence type="ECO:0000313" key="3">
    <source>
        <dbReference type="EMBL" id="CAH2210092.1"/>
    </source>
</evidence>
<feature type="non-terminal residue" evidence="3">
    <location>
        <position position="1"/>
    </location>
</feature>
<protein>
    <submittedName>
        <fullName evidence="3">Jg22120 protein</fullName>
    </submittedName>
</protein>
<feature type="compositionally biased region" description="Low complexity" evidence="1">
    <location>
        <begin position="90"/>
        <end position="103"/>
    </location>
</feature>
<reference evidence="3" key="1">
    <citation type="submission" date="2022-03" db="EMBL/GenBank/DDBJ databases">
        <authorList>
            <person name="Lindestad O."/>
        </authorList>
    </citation>
    <scope>NUCLEOTIDE SEQUENCE</scope>
</reference>
<evidence type="ECO:0000313" key="4">
    <source>
        <dbReference type="Proteomes" id="UP000838756"/>
    </source>
</evidence>
<dbReference type="GO" id="GO:0048488">
    <property type="term" value="P:synaptic vesicle endocytosis"/>
    <property type="evidence" value="ECO:0007669"/>
    <property type="project" value="TreeGrafter"/>
</dbReference>
<dbReference type="Pfam" id="PF25039">
    <property type="entry name" value="BLTP1_M"/>
    <property type="match status" value="1"/>
</dbReference>
<keyword evidence="4" id="KW-1185">Reference proteome</keyword>
<dbReference type="AlphaFoldDB" id="A0A8S4QLR9"/>
<gene>
    <name evidence="3" type="primary">jg22120</name>
    <name evidence="3" type="ORF">PAEG_LOCUS2004</name>
</gene>
<dbReference type="PANTHER" id="PTHR31640">
    <property type="entry name" value="TRANSMEMBRANE PROTEIN KIAA1109"/>
    <property type="match status" value="1"/>
</dbReference>
<organism evidence="3 4">
    <name type="scientific">Pararge aegeria aegeria</name>
    <dbReference type="NCBI Taxonomy" id="348720"/>
    <lineage>
        <taxon>Eukaryota</taxon>
        <taxon>Metazoa</taxon>
        <taxon>Ecdysozoa</taxon>
        <taxon>Arthropoda</taxon>
        <taxon>Hexapoda</taxon>
        <taxon>Insecta</taxon>
        <taxon>Pterygota</taxon>
        <taxon>Neoptera</taxon>
        <taxon>Endopterygota</taxon>
        <taxon>Lepidoptera</taxon>
        <taxon>Glossata</taxon>
        <taxon>Ditrysia</taxon>
        <taxon>Papilionoidea</taxon>
        <taxon>Nymphalidae</taxon>
        <taxon>Satyrinae</taxon>
        <taxon>Satyrini</taxon>
        <taxon>Parargina</taxon>
        <taxon>Pararge</taxon>
    </lineage>
</organism>
<sequence>SLSITAALLPSLQAQYKMERVHSAGVTAGRAHFTVDLPHHSLSFVTKLQVTEANIPAAASVALPAVSCRARVLDCNDPSSDAHPAQPPHADSSADGANGDAADTSQGRLTLQHKK</sequence>
<dbReference type="OrthoDB" id="10051416at2759"/>